<sequence>MTSTQPVLKGVHHTARPTWKLRETVEFYRDKLGLPLVHAISARGWGPSNHPDFLHFFFESGKGSTIAFFYYIDTEQPDYTRPVADYRFEATHTAWAVDTYDELIEWRDRLEAQGIALIYQIRHELIESIYFSDPNGYYLEITLQQRPMNLLDADDATRTLDAAMKAEDAMLAGTTEFKSIDQVWRGKANGIGASIGENDGSEAVLYVLDVPEFEPLVASGKGNPRYHVDGPTNGYWKICSPEAIVFERKALGFVPALWNASLTGGFDGNVRTFDRYTLEITPRGQQ</sequence>
<dbReference type="KEGG" id="ppai:E1956_28580"/>
<organism evidence="2 3">
    <name type="scientific">Paraburkholderia pallida</name>
    <dbReference type="NCBI Taxonomy" id="2547399"/>
    <lineage>
        <taxon>Bacteria</taxon>
        <taxon>Pseudomonadati</taxon>
        <taxon>Pseudomonadota</taxon>
        <taxon>Betaproteobacteria</taxon>
        <taxon>Burkholderiales</taxon>
        <taxon>Burkholderiaceae</taxon>
        <taxon>Paraburkholderia</taxon>
    </lineage>
</organism>
<dbReference type="AlphaFoldDB" id="A0A4P7CY30"/>
<gene>
    <name evidence="2" type="ORF">E1956_28580</name>
</gene>
<protein>
    <submittedName>
        <fullName evidence="2">VOC family protein</fullName>
    </submittedName>
</protein>
<dbReference type="Pfam" id="PF00903">
    <property type="entry name" value="Glyoxalase"/>
    <property type="match status" value="1"/>
</dbReference>
<dbReference type="PROSITE" id="PS51819">
    <property type="entry name" value="VOC"/>
    <property type="match status" value="1"/>
</dbReference>
<dbReference type="InterPro" id="IPR004360">
    <property type="entry name" value="Glyas_Fos-R_dOase_dom"/>
</dbReference>
<dbReference type="OrthoDB" id="9804944at2"/>
<dbReference type="Proteomes" id="UP000295727">
    <property type="component" value="Chromosome 3"/>
</dbReference>
<reference evidence="2 3" key="1">
    <citation type="submission" date="2019-03" db="EMBL/GenBank/DDBJ databases">
        <title>Paraburkholderia sp. 7MH5, isolated from subtropical forest soil.</title>
        <authorList>
            <person name="Gao Z.-H."/>
            <person name="Qiu L.-H."/>
        </authorList>
    </citation>
    <scope>NUCLEOTIDE SEQUENCE [LARGE SCALE GENOMIC DNA]</scope>
    <source>
        <strain evidence="2 3">7MH5</strain>
    </source>
</reference>
<dbReference type="Gene3D" id="3.10.180.10">
    <property type="entry name" value="2,3-Dihydroxybiphenyl 1,2-Dioxygenase, domain 1"/>
    <property type="match status" value="1"/>
</dbReference>
<dbReference type="CDD" id="cd06587">
    <property type="entry name" value="VOC"/>
    <property type="match status" value="1"/>
</dbReference>
<evidence type="ECO:0000313" key="2">
    <source>
        <dbReference type="EMBL" id="QBR01176.1"/>
    </source>
</evidence>
<dbReference type="InterPro" id="IPR029068">
    <property type="entry name" value="Glyas_Bleomycin-R_OHBP_Dase"/>
</dbReference>
<dbReference type="RefSeq" id="WP_134755548.1">
    <property type="nucleotide sequence ID" value="NZ_CP038150.1"/>
</dbReference>
<dbReference type="InterPro" id="IPR037523">
    <property type="entry name" value="VOC_core"/>
</dbReference>
<name>A0A4P7CY30_9BURK</name>
<proteinExistence type="predicted"/>
<keyword evidence="3" id="KW-1185">Reference proteome</keyword>
<dbReference type="EMBL" id="CP038150">
    <property type="protein sequence ID" value="QBR01176.1"/>
    <property type="molecule type" value="Genomic_DNA"/>
</dbReference>
<dbReference type="SUPFAM" id="SSF54593">
    <property type="entry name" value="Glyoxalase/Bleomycin resistance protein/Dihydroxybiphenyl dioxygenase"/>
    <property type="match status" value="1"/>
</dbReference>
<evidence type="ECO:0000313" key="3">
    <source>
        <dbReference type="Proteomes" id="UP000295727"/>
    </source>
</evidence>
<feature type="domain" description="VOC" evidence="1">
    <location>
        <begin position="10"/>
        <end position="144"/>
    </location>
</feature>
<evidence type="ECO:0000259" key="1">
    <source>
        <dbReference type="PROSITE" id="PS51819"/>
    </source>
</evidence>
<accession>A0A4P7CY30</accession>